<dbReference type="PANTHER" id="PTHR43649">
    <property type="entry name" value="ARABINOSE-BINDING PROTEIN-RELATED"/>
    <property type="match status" value="1"/>
</dbReference>
<gene>
    <name evidence="2" type="ORF">ACFPOG_25020</name>
</gene>
<evidence type="ECO:0000256" key="1">
    <source>
        <dbReference type="SAM" id="SignalP"/>
    </source>
</evidence>
<dbReference type="Pfam" id="PF01547">
    <property type="entry name" value="SBP_bac_1"/>
    <property type="match status" value="1"/>
</dbReference>
<feature type="chain" id="PRO_5045456889" evidence="1">
    <location>
        <begin position="32"/>
        <end position="454"/>
    </location>
</feature>
<dbReference type="InterPro" id="IPR050490">
    <property type="entry name" value="Bact_solute-bd_prot1"/>
</dbReference>
<dbReference type="SUPFAM" id="SSF53850">
    <property type="entry name" value="Periplasmic binding protein-like II"/>
    <property type="match status" value="1"/>
</dbReference>
<protein>
    <submittedName>
        <fullName evidence="2">ABC transporter substrate-binding protein</fullName>
    </submittedName>
</protein>
<feature type="signal peptide" evidence="1">
    <location>
        <begin position="1"/>
        <end position="31"/>
    </location>
</feature>
<sequence length="454" mass="50593">MNFRGNRQSKVIAMSLLVLLSLCTASCSPPAASIPDDVSSSKLRITFWSPFSGGDGQFMAELVQQYNLENKDHVKVEQINNNSGDYYSKLSTAIVTEEAPDIAIVHSAKYSQYVPAEFLTDLNDLAQEAGVDWNAFNSTILKSTVSDQKHYGIPLDTHLEVMYYNKTLLKQAGLLDDRDKPILANGEDGFRRFLQQIRAHVPPTVTPLSEPSVRIDSFWLWYSFYNQMNKDGGRFYADDGHSAGIDNPAALQSLSFVNSLYADKLILPNINDAMQTFAKGNAAVLITGVWATGTFEKVPDLNFGVSKIPQIYAHPATWGDSHTFSLPYHEKPDKQKQIAALKFANWVAAHGASWAKAGHIPAVKQAVDSAEFQQLKYRPDYASSADDVKYFPNQPRQGKINDEIVREFEKMMAGQQTPQEVLRNAQKIINTNLQAQQIAAPKMDAIDQESPDRH</sequence>
<dbReference type="InterPro" id="IPR006059">
    <property type="entry name" value="SBP"/>
</dbReference>
<keyword evidence="1" id="KW-0732">Signal</keyword>
<dbReference type="EMBL" id="JBHSMJ010000036">
    <property type="protein sequence ID" value="MFC5451486.1"/>
    <property type="molecule type" value="Genomic_DNA"/>
</dbReference>
<proteinExistence type="predicted"/>
<evidence type="ECO:0000313" key="2">
    <source>
        <dbReference type="EMBL" id="MFC5451486.1"/>
    </source>
</evidence>
<dbReference type="CDD" id="cd14748">
    <property type="entry name" value="PBP2_UgpB"/>
    <property type="match status" value="1"/>
</dbReference>
<name>A0ABW0KG12_9BACL</name>
<dbReference type="Proteomes" id="UP001596044">
    <property type="component" value="Unassembled WGS sequence"/>
</dbReference>
<dbReference type="RefSeq" id="WP_270881226.1">
    <property type="nucleotide sequence ID" value="NZ_JAQFVF010000047.1"/>
</dbReference>
<dbReference type="PANTHER" id="PTHR43649:SF12">
    <property type="entry name" value="DIACETYLCHITOBIOSE BINDING PROTEIN DASA"/>
    <property type="match status" value="1"/>
</dbReference>
<organism evidence="2 3">
    <name type="scientific">Paenibacillus aestuarii</name>
    <dbReference type="NCBI Taxonomy" id="516965"/>
    <lineage>
        <taxon>Bacteria</taxon>
        <taxon>Bacillati</taxon>
        <taxon>Bacillota</taxon>
        <taxon>Bacilli</taxon>
        <taxon>Bacillales</taxon>
        <taxon>Paenibacillaceae</taxon>
        <taxon>Paenibacillus</taxon>
    </lineage>
</organism>
<evidence type="ECO:0000313" key="3">
    <source>
        <dbReference type="Proteomes" id="UP001596044"/>
    </source>
</evidence>
<accession>A0ABW0KG12</accession>
<comment type="caution">
    <text evidence="2">The sequence shown here is derived from an EMBL/GenBank/DDBJ whole genome shotgun (WGS) entry which is preliminary data.</text>
</comment>
<dbReference type="Gene3D" id="3.40.190.10">
    <property type="entry name" value="Periplasmic binding protein-like II"/>
    <property type="match status" value="1"/>
</dbReference>
<keyword evidence="3" id="KW-1185">Reference proteome</keyword>
<reference evidence="3" key="1">
    <citation type="journal article" date="2019" name="Int. J. Syst. Evol. Microbiol.">
        <title>The Global Catalogue of Microorganisms (GCM) 10K type strain sequencing project: providing services to taxonomists for standard genome sequencing and annotation.</title>
        <authorList>
            <consortium name="The Broad Institute Genomics Platform"/>
            <consortium name="The Broad Institute Genome Sequencing Center for Infectious Disease"/>
            <person name="Wu L."/>
            <person name="Ma J."/>
        </authorList>
    </citation>
    <scope>NUCLEOTIDE SEQUENCE [LARGE SCALE GENOMIC DNA]</scope>
    <source>
        <strain evidence="3">KACC 11904</strain>
    </source>
</reference>